<organism evidence="1 2">
    <name type="scientific">Phytophthora pseudosyringae</name>
    <dbReference type="NCBI Taxonomy" id="221518"/>
    <lineage>
        <taxon>Eukaryota</taxon>
        <taxon>Sar</taxon>
        <taxon>Stramenopiles</taxon>
        <taxon>Oomycota</taxon>
        <taxon>Peronosporomycetes</taxon>
        <taxon>Peronosporales</taxon>
        <taxon>Peronosporaceae</taxon>
        <taxon>Phytophthora</taxon>
    </lineage>
</organism>
<dbReference type="EMBL" id="JAGDFM010000089">
    <property type="protein sequence ID" value="KAG7386953.1"/>
    <property type="molecule type" value="Genomic_DNA"/>
</dbReference>
<dbReference type="OrthoDB" id="60033at2759"/>
<evidence type="ECO:0000313" key="1">
    <source>
        <dbReference type="EMBL" id="KAG7386953.1"/>
    </source>
</evidence>
<accession>A0A8T1W4B4</accession>
<gene>
    <name evidence="1" type="primary">CDC73_2</name>
    <name evidence="1" type="ORF">PHYPSEUDO_014937</name>
</gene>
<reference evidence="1" key="1">
    <citation type="submission" date="2021-02" db="EMBL/GenBank/DDBJ databases">
        <authorList>
            <person name="Palmer J.M."/>
        </authorList>
    </citation>
    <scope>NUCLEOTIDE SEQUENCE</scope>
    <source>
        <strain evidence="1">SCRP734</strain>
    </source>
</reference>
<comment type="caution">
    <text evidence="1">The sequence shown here is derived from an EMBL/GenBank/DDBJ whole genome shotgun (WGS) entry which is preliminary data.</text>
</comment>
<sequence>MLCTLVEGIPSAFFSNSHEGIGAYFAGKWDVAMTKLTDANQIWEDGPTKVVLKVMEAEGRTEEGEFMAPMLKSLFLVMQEHSFQCRSWSPSQVLDEYNACLLIGT</sequence>
<name>A0A8T1W4B4_9STRA</name>
<protein>
    <submittedName>
        <fullName evidence="1">Accessory factor associated with RNA polymerase II</fullName>
    </submittedName>
</protein>
<evidence type="ECO:0000313" key="2">
    <source>
        <dbReference type="Proteomes" id="UP000694044"/>
    </source>
</evidence>
<keyword evidence="2" id="KW-1185">Reference proteome</keyword>
<dbReference type="Proteomes" id="UP000694044">
    <property type="component" value="Unassembled WGS sequence"/>
</dbReference>
<dbReference type="AlphaFoldDB" id="A0A8T1W4B4"/>
<proteinExistence type="predicted"/>